<feature type="compositionally biased region" description="Basic and acidic residues" evidence="1">
    <location>
        <begin position="52"/>
        <end position="75"/>
    </location>
</feature>
<sequence>MHRAAPSHQLPRQQPACSVRSEPACYPKCRRWLGDGQEAESGEAQSPPGCFDLREKPRRAPEISARASDEYERPRRLVRGR</sequence>
<keyword evidence="3" id="KW-1185">Reference proteome</keyword>
<evidence type="ECO:0000313" key="2">
    <source>
        <dbReference type="EMBL" id="PWN18378.1"/>
    </source>
</evidence>
<dbReference type="RefSeq" id="XP_025345538.1">
    <property type="nucleotide sequence ID" value="XM_025495472.1"/>
</dbReference>
<protein>
    <submittedName>
        <fullName evidence="2">Uncharacterized protein</fullName>
    </submittedName>
</protein>
<dbReference type="Proteomes" id="UP000245942">
    <property type="component" value="Unassembled WGS sequence"/>
</dbReference>
<evidence type="ECO:0000256" key="1">
    <source>
        <dbReference type="SAM" id="MobiDB-lite"/>
    </source>
</evidence>
<reference evidence="2 3" key="1">
    <citation type="journal article" date="2018" name="Mol. Biol. Evol.">
        <title>Broad Genomic Sampling Reveals a Smut Pathogenic Ancestry of the Fungal Clade Ustilaginomycotina.</title>
        <authorList>
            <person name="Kijpornyongpan T."/>
            <person name="Mondo S.J."/>
            <person name="Barry K."/>
            <person name="Sandor L."/>
            <person name="Lee J."/>
            <person name="Lipzen A."/>
            <person name="Pangilinan J."/>
            <person name="LaButti K."/>
            <person name="Hainaut M."/>
            <person name="Henrissat B."/>
            <person name="Grigoriev I.V."/>
            <person name="Spatafora J.W."/>
            <person name="Aime M.C."/>
        </authorList>
    </citation>
    <scope>NUCLEOTIDE SEQUENCE [LARGE SCALE GENOMIC DNA]</scope>
    <source>
        <strain evidence="2 3">MCA 4718</strain>
    </source>
</reference>
<dbReference type="AlphaFoldDB" id="A0A316U0J6"/>
<name>A0A316U0J6_9BASI</name>
<dbReference type="EMBL" id="KZ819336">
    <property type="protein sequence ID" value="PWN18378.1"/>
    <property type="molecule type" value="Genomic_DNA"/>
</dbReference>
<accession>A0A316U0J6</accession>
<dbReference type="GeneID" id="37017206"/>
<proteinExistence type="predicted"/>
<organism evidence="2 3">
    <name type="scientific">Pseudomicrostroma glucosiphilum</name>
    <dbReference type="NCBI Taxonomy" id="1684307"/>
    <lineage>
        <taxon>Eukaryota</taxon>
        <taxon>Fungi</taxon>
        <taxon>Dikarya</taxon>
        <taxon>Basidiomycota</taxon>
        <taxon>Ustilaginomycotina</taxon>
        <taxon>Exobasidiomycetes</taxon>
        <taxon>Microstromatales</taxon>
        <taxon>Microstromatales incertae sedis</taxon>
        <taxon>Pseudomicrostroma</taxon>
    </lineage>
</organism>
<evidence type="ECO:0000313" key="3">
    <source>
        <dbReference type="Proteomes" id="UP000245942"/>
    </source>
</evidence>
<gene>
    <name evidence="2" type="ORF">BCV69DRAFT_71297</name>
</gene>
<feature type="region of interest" description="Disordered" evidence="1">
    <location>
        <begin position="36"/>
        <end position="81"/>
    </location>
</feature>